<evidence type="ECO:0000256" key="14">
    <source>
        <dbReference type="ARBA" id="ARBA00023098"/>
    </source>
</evidence>
<keyword evidence="16" id="KW-0594">Phospholipid biosynthesis</keyword>
<dbReference type="EMBL" id="BOSE01000001">
    <property type="protein sequence ID" value="GIP14583.1"/>
    <property type="molecule type" value="Genomic_DNA"/>
</dbReference>
<dbReference type="PANTHER" id="PTHR46382:SF1">
    <property type="entry name" value="PHOSPHATIDATE CYTIDYLYLTRANSFERASE"/>
    <property type="match status" value="1"/>
</dbReference>
<evidence type="ECO:0000256" key="18">
    <source>
        <dbReference type="ARBA" id="ARBA00029893"/>
    </source>
</evidence>
<evidence type="ECO:0000256" key="12">
    <source>
        <dbReference type="ARBA" id="ARBA00022695"/>
    </source>
</evidence>
<reference evidence="25" key="1">
    <citation type="submission" date="2021-03" db="EMBL/GenBank/DDBJ databases">
        <title>Antimicrobial resistance genes in bacteria isolated from Japanese honey, and their potential for conferring macrolide and lincosamide resistance in the American foulbrood pathogen Paenibacillus larvae.</title>
        <authorList>
            <person name="Okamoto M."/>
            <person name="Kumagai M."/>
            <person name="Kanamori H."/>
            <person name="Takamatsu D."/>
        </authorList>
    </citation>
    <scope>NUCLEOTIDE SEQUENCE</scope>
    <source>
        <strain evidence="25">J40TS1</strain>
    </source>
</reference>
<gene>
    <name evidence="25" type="primary">cdsA</name>
    <name evidence="25" type="ORF">J40TS1_02250</name>
</gene>
<dbReference type="EC" id="2.7.7.41" evidence="6"/>
<keyword evidence="17" id="KW-1208">Phospholipid metabolism</keyword>
<dbReference type="PANTHER" id="PTHR46382">
    <property type="entry name" value="PHOSPHATIDATE CYTIDYLYLTRANSFERASE"/>
    <property type="match status" value="1"/>
</dbReference>
<sequence length="238" mass="25960">MALIVAMASIALIEFLKMNRISWNNPLALAAIVGLLAIVVPFHSYGIDWLSDMTILWLLMFALLALTVFSKNRYTIDEVAFTFLGTAYLGIGFASMVDVRLMESNALWWSFLAFCAIWASDIGAYFFGRAFGKHKLTPLISPNKTVEGAIGGVVSSILIALVFALLSPDLIELWRAVVLGVVAAVAGQLGDLMQSAYKRVRGIKDMGNILPGHGGILDRTDSWIIVFPILVLTQLIPV</sequence>
<feature type="transmembrane region" description="Helical" evidence="24">
    <location>
        <begin position="53"/>
        <end position="69"/>
    </location>
</feature>
<dbReference type="GO" id="GO:0016024">
    <property type="term" value="P:CDP-diacylglycerol biosynthetic process"/>
    <property type="evidence" value="ECO:0007669"/>
    <property type="project" value="TreeGrafter"/>
</dbReference>
<comment type="similarity">
    <text evidence="5">Belongs to the CDS family.</text>
</comment>
<dbReference type="Pfam" id="PF01148">
    <property type="entry name" value="CTP_transf_1"/>
    <property type="match status" value="1"/>
</dbReference>
<evidence type="ECO:0000256" key="4">
    <source>
        <dbReference type="ARBA" id="ARBA00005189"/>
    </source>
</evidence>
<evidence type="ECO:0000256" key="2">
    <source>
        <dbReference type="ARBA" id="ARBA00004651"/>
    </source>
</evidence>
<name>A0A919YPF1_9BACL</name>
<evidence type="ECO:0000313" key="25">
    <source>
        <dbReference type="EMBL" id="GIP14583.1"/>
    </source>
</evidence>
<evidence type="ECO:0000256" key="22">
    <source>
        <dbReference type="ARBA" id="ARBA00032743"/>
    </source>
</evidence>
<organism evidence="25 26">
    <name type="scientific">Paenibacillus montaniterrae</name>
    <dbReference type="NCBI Taxonomy" id="429341"/>
    <lineage>
        <taxon>Bacteria</taxon>
        <taxon>Bacillati</taxon>
        <taxon>Bacillota</taxon>
        <taxon>Bacilli</taxon>
        <taxon>Bacillales</taxon>
        <taxon>Paenibacillaceae</taxon>
        <taxon>Paenibacillus</taxon>
    </lineage>
</organism>
<keyword evidence="14" id="KW-0443">Lipid metabolism</keyword>
<comment type="subcellular location">
    <subcellularLocation>
        <location evidence="2">Cell membrane</location>
        <topology evidence="2">Multi-pass membrane protein</topology>
    </subcellularLocation>
</comment>
<evidence type="ECO:0000256" key="24">
    <source>
        <dbReference type="SAM" id="Phobius"/>
    </source>
</evidence>
<evidence type="ECO:0000256" key="8">
    <source>
        <dbReference type="ARBA" id="ARBA00022475"/>
    </source>
</evidence>
<dbReference type="AlphaFoldDB" id="A0A919YPF1"/>
<evidence type="ECO:0000256" key="7">
    <source>
        <dbReference type="ARBA" id="ARBA00019373"/>
    </source>
</evidence>
<keyword evidence="12 25" id="KW-0548">Nucleotidyltransferase</keyword>
<keyword evidence="10" id="KW-0808">Transferase</keyword>
<dbReference type="GO" id="GO:0004605">
    <property type="term" value="F:phosphatidate cytidylyltransferase activity"/>
    <property type="evidence" value="ECO:0007669"/>
    <property type="project" value="UniProtKB-EC"/>
</dbReference>
<evidence type="ECO:0000256" key="3">
    <source>
        <dbReference type="ARBA" id="ARBA00005119"/>
    </source>
</evidence>
<feature type="transmembrane region" description="Helical" evidence="24">
    <location>
        <begin position="173"/>
        <end position="193"/>
    </location>
</feature>
<feature type="transmembrane region" description="Helical" evidence="24">
    <location>
        <begin position="27"/>
        <end position="47"/>
    </location>
</feature>
<evidence type="ECO:0000256" key="17">
    <source>
        <dbReference type="ARBA" id="ARBA00023264"/>
    </source>
</evidence>
<comment type="pathway">
    <text evidence="3">Phospholipid metabolism; CDP-diacylglycerol biosynthesis; CDP-diacylglycerol from sn-glycerol 3-phosphate: step 3/3.</text>
</comment>
<feature type="transmembrane region" description="Helical" evidence="24">
    <location>
        <begin position="107"/>
        <end position="127"/>
    </location>
</feature>
<keyword evidence="15 24" id="KW-0472">Membrane</keyword>
<accession>A0A919YPF1</accession>
<evidence type="ECO:0000256" key="16">
    <source>
        <dbReference type="ARBA" id="ARBA00023209"/>
    </source>
</evidence>
<dbReference type="GO" id="GO:0005886">
    <property type="term" value="C:plasma membrane"/>
    <property type="evidence" value="ECO:0007669"/>
    <property type="project" value="UniProtKB-SubCell"/>
</dbReference>
<evidence type="ECO:0000256" key="15">
    <source>
        <dbReference type="ARBA" id="ARBA00023136"/>
    </source>
</evidence>
<keyword evidence="13 24" id="KW-1133">Transmembrane helix</keyword>
<feature type="transmembrane region" description="Helical" evidence="24">
    <location>
        <begin position="148"/>
        <end position="167"/>
    </location>
</feature>
<proteinExistence type="inferred from homology"/>
<comment type="pathway">
    <text evidence="4">Lipid metabolism.</text>
</comment>
<protein>
    <recommendedName>
        <fullName evidence="7">Phosphatidate cytidylyltransferase</fullName>
        <ecNumber evidence="6">2.7.7.41</ecNumber>
    </recommendedName>
    <alternativeName>
        <fullName evidence="20">CDP-DAG synthase</fullName>
    </alternativeName>
    <alternativeName>
        <fullName evidence="22">CDP-DG synthase</fullName>
    </alternativeName>
    <alternativeName>
        <fullName evidence="18">CDP-diacylglycerol synthase</fullName>
    </alternativeName>
    <alternativeName>
        <fullName evidence="21">CDP-diglyceride pyrophosphorylase</fullName>
    </alternativeName>
    <alternativeName>
        <fullName evidence="23">CDP-diglyceride synthase</fullName>
    </alternativeName>
    <alternativeName>
        <fullName evidence="19">CTP:phosphatidate cytidylyltransferase</fullName>
    </alternativeName>
</protein>
<evidence type="ECO:0000256" key="1">
    <source>
        <dbReference type="ARBA" id="ARBA00001698"/>
    </source>
</evidence>
<dbReference type="Proteomes" id="UP000683139">
    <property type="component" value="Unassembled WGS sequence"/>
</dbReference>
<comment type="catalytic activity">
    <reaction evidence="1">
        <text>a 1,2-diacyl-sn-glycero-3-phosphate + CTP + H(+) = a CDP-1,2-diacyl-sn-glycerol + diphosphate</text>
        <dbReference type="Rhea" id="RHEA:16229"/>
        <dbReference type="ChEBI" id="CHEBI:15378"/>
        <dbReference type="ChEBI" id="CHEBI:33019"/>
        <dbReference type="ChEBI" id="CHEBI:37563"/>
        <dbReference type="ChEBI" id="CHEBI:58332"/>
        <dbReference type="ChEBI" id="CHEBI:58608"/>
        <dbReference type="EC" id="2.7.7.41"/>
    </reaction>
</comment>
<evidence type="ECO:0000256" key="6">
    <source>
        <dbReference type="ARBA" id="ARBA00012487"/>
    </source>
</evidence>
<evidence type="ECO:0000256" key="23">
    <source>
        <dbReference type="ARBA" id="ARBA00033406"/>
    </source>
</evidence>
<keyword evidence="9" id="KW-0444">Lipid biosynthesis</keyword>
<comment type="caution">
    <text evidence="25">The sequence shown here is derived from an EMBL/GenBank/DDBJ whole genome shotgun (WGS) entry which is preliminary data.</text>
</comment>
<evidence type="ECO:0000256" key="20">
    <source>
        <dbReference type="ARBA" id="ARBA00032253"/>
    </source>
</evidence>
<keyword evidence="8" id="KW-1003">Cell membrane</keyword>
<evidence type="ECO:0000256" key="9">
    <source>
        <dbReference type="ARBA" id="ARBA00022516"/>
    </source>
</evidence>
<keyword evidence="26" id="KW-1185">Reference proteome</keyword>
<evidence type="ECO:0000256" key="5">
    <source>
        <dbReference type="ARBA" id="ARBA00010185"/>
    </source>
</evidence>
<keyword evidence="11 24" id="KW-0812">Transmembrane</keyword>
<evidence type="ECO:0000256" key="21">
    <source>
        <dbReference type="ARBA" id="ARBA00032396"/>
    </source>
</evidence>
<evidence type="ECO:0000256" key="19">
    <source>
        <dbReference type="ARBA" id="ARBA00031825"/>
    </source>
</evidence>
<evidence type="ECO:0000256" key="13">
    <source>
        <dbReference type="ARBA" id="ARBA00022989"/>
    </source>
</evidence>
<evidence type="ECO:0000313" key="26">
    <source>
        <dbReference type="Proteomes" id="UP000683139"/>
    </source>
</evidence>
<evidence type="ECO:0000256" key="11">
    <source>
        <dbReference type="ARBA" id="ARBA00022692"/>
    </source>
</evidence>
<evidence type="ECO:0000256" key="10">
    <source>
        <dbReference type="ARBA" id="ARBA00022679"/>
    </source>
</evidence>
<feature type="transmembrane region" description="Helical" evidence="24">
    <location>
        <begin position="81"/>
        <end position="101"/>
    </location>
</feature>